<dbReference type="InterPro" id="IPR036129">
    <property type="entry name" value="Glycerate_kinase_sf"/>
</dbReference>
<evidence type="ECO:0000313" key="6">
    <source>
        <dbReference type="Proteomes" id="UP001597267"/>
    </source>
</evidence>
<dbReference type="PIRSF" id="PIRSF006078">
    <property type="entry name" value="GlxK"/>
    <property type="match status" value="1"/>
</dbReference>
<sequence length="394" mass="40863">MTNILIASDSFKGSATSAEIADYLSEGILEADAAAVVQKVPIADGGEGTVRCVIQATNGQLMTQQVCGPSGNQLTATWGLIDPDTAILETAEAAGLTLVANGLDVAKATTYGVGQLISAALDQHVKTIYLGLGGSATNDGGVGMAQALGAHFYDQAGQELKPGAQYLEDLVDVDLTTLDPRLAQIKVIGLSDVNNPLIGERGASYIFGPQKGASIDQIKTLDQSLKNLATLVKQKSGLDFENDFGAGAAGGLGYGLMAFCHGEIKSGIKEVIRLVQLEEKMLDATLVVTGEGQIDGQSLGGKVPIGIAKLAKQHNIPVAAVVGSVGSGIEAVYDQGIDFILATTNRPMSVEQAIEQTPALVKQAGFTMMKAVRLGQTVQKECEYNGETRSQNAG</sequence>
<dbReference type="Pfam" id="PF02595">
    <property type="entry name" value="Gly_kinase"/>
    <property type="match status" value="1"/>
</dbReference>
<evidence type="ECO:0000313" key="5">
    <source>
        <dbReference type="EMBL" id="MFD1671806.1"/>
    </source>
</evidence>
<reference evidence="6" key="1">
    <citation type="journal article" date="2019" name="Int. J. Syst. Evol. Microbiol.">
        <title>The Global Catalogue of Microorganisms (GCM) 10K type strain sequencing project: providing services to taxonomists for standard genome sequencing and annotation.</title>
        <authorList>
            <consortium name="The Broad Institute Genomics Platform"/>
            <consortium name="The Broad Institute Genome Sequencing Center for Infectious Disease"/>
            <person name="Wu L."/>
            <person name="Ma J."/>
        </authorList>
    </citation>
    <scope>NUCLEOTIDE SEQUENCE [LARGE SCALE GENOMIC DNA]</scope>
    <source>
        <strain evidence="6">CCM 8896</strain>
    </source>
</reference>
<comment type="similarity">
    <text evidence="1 4">Belongs to the glycerate kinase type-1 family.</text>
</comment>
<dbReference type="InterPro" id="IPR018197">
    <property type="entry name" value="Glycerate_kinase_RE-like"/>
</dbReference>
<evidence type="ECO:0000256" key="2">
    <source>
        <dbReference type="ARBA" id="ARBA00022679"/>
    </source>
</evidence>
<dbReference type="InterPro" id="IPR004381">
    <property type="entry name" value="Glycerate_kinase"/>
</dbReference>
<keyword evidence="6" id="KW-1185">Reference proteome</keyword>
<dbReference type="InterPro" id="IPR018193">
    <property type="entry name" value="Glyc_kinase_flavodox-like_fold"/>
</dbReference>
<accession>A0ABW4J622</accession>
<dbReference type="GO" id="GO:0008887">
    <property type="term" value="F:glycerate kinase activity"/>
    <property type="evidence" value="ECO:0007669"/>
    <property type="project" value="UniProtKB-EC"/>
</dbReference>
<dbReference type="SUPFAM" id="SSF110738">
    <property type="entry name" value="Glycerate kinase I"/>
    <property type="match status" value="1"/>
</dbReference>
<evidence type="ECO:0000256" key="3">
    <source>
        <dbReference type="ARBA" id="ARBA00022777"/>
    </source>
</evidence>
<dbReference type="EMBL" id="JBHTOP010000022">
    <property type="protein sequence ID" value="MFD1671806.1"/>
    <property type="molecule type" value="Genomic_DNA"/>
</dbReference>
<dbReference type="RefSeq" id="WP_125713885.1">
    <property type="nucleotide sequence ID" value="NZ_JBHTOP010000022.1"/>
</dbReference>
<organism evidence="5 6">
    <name type="scientific">Agrilactobacillus yilanensis</name>
    <dbReference type="NCBI Taxonomy" id="2485997"/>
    <lineage>
        <taxon>Bacteria</taxon>
        <taxon>Bacillati</taxon>
        <taxon>Bacillota</taxon>
        <taxon>Bacilli</taxon>
        <taxon>Lactobacillales</taxon>
        <taxon>Lactobacillaceae</taxon>
        <taxon>Agrilactobacillus</taxon>
    </lineage>
</organism>
<dbReference type="NCBIfam" id="TIGR00045">
    <property type="entry name" value="glycerate kinase"/>
    <property type="match status" value="1"/>
</dbReference>
<evidence type="ECO:0000256" key="1">
    <source>
        <dbReference type="ARBA" id="ARBA00006284"/>
    </source>
</evidence>
<dbReference type="PANTHER" id="PTHR21599:SF0">
    <property type="entry name" value="GLYCERATE KINASE"/>
    <property type="match status" value="1"/>
</dbReference>
<dbReference type="Gene3D" id="3.40.50.10350">
    <property type="entry name" value="Glycerate kinase, domain 1"/>
    <property type="match status" value="1"/>
</dbReference>
<dbReference type="Proteomes" id="UP001597267">
    <property type="component" value="Unassembled WGS sequence"/>
</dbReference>
<keyword evidence="2 4" id="KW-0808">Transferase</keyword>
<name>A0ABW4J622_9LACO</name>
<gene>
    <name evidence="5" type="ORF">ACFQ5M_06860</name>
</gene>
<dbReference type="Gene3D" id="3.90.1510.10">
    <property type="entry name" value="Glycerate kinase, domain 2"/>
    <property type="match status" value="1"/>
</dbReference>
<proteinExistence type="inferred from homology"/>
<protein>
    <submittedName>
        <fullName evidence="5">Glycerate kinase</fullName>
        <ecNumber evidence="5">2.7.1.31</ecNumber>
    </submittedName>
</protein>
<keyword evidence="3 4" id="KW-0418">Kinase</keyword>
<dbReference type="EC" id="2.7.1.31" evidence="5"/>
<comment type="caution">
    <text evidence="5">The sequence shown here is derived from an EMBL/GenBank/DDBJ whole genome shotgun (WGS) entry which is preliminary data.</text>
</comment>
<evidence type="ECO:0000256" key="4">
    <source>
        <dbReference type="PIRNR" id="PIRNR006078"/>
    </source>
</evidence>
<dbReference type="PANTHER" id="PTHR21599">
    <property type="entry name" value="GLYCERATE KINASE"/>
    <property type="match status" value="1"/>
</dbReference>